<feature type="region of interest" description="Disordered" evidence="3">
    <location>
        <begin position="289"/>
        <end position="338"/>
    </location>
</feature>
<dbReference type="GO" id="GO:0008270">
    <property type="term" value="F:zinc ion binding"/>
    <property type="evidence" value="ECO:0007669"/>
    <property type="project" value="UniProtKB-KW"/>
</dbReference>
<keyword evidence="1" id="KW-0507">mRNA processing</keyword>
<keyword evidence="6" id="KW-1185">Reference proteome</keyword>
<dbReference type="Pfam" id="PF00098">
    <property type="entry name" value="zf-CCHC"/>
    <property type="match status" value="1"/>
</dbReference>
<feature type="domain" description="CCHC-type" evidence="4">
    <location>
        <begin position="394"/>
        <end position="408"/>
    </location>
</feature>
<dbReference type="HOGENOM" id="CLU_049780_0_0_1"/>
<feature type="region of interest" description="Disordered" evidence="3">
    <location>
        <begin position="419"/>
        <end position="446"/>
    </location>
</feature>
<evidence type="ECO:0000313" key="5">
    <source>
        <dbReference type="EMBL" id="EGN99994.1"/>
    </source>
</evidence>
<evidence type="ECO:0000256" key="2">
    <source>
        <dbReference type="PROSITE-ProRule" id="PRU00047"/>
    </source>
</evidence>
<feature type="compositionally biased region" description="Pro residues" evidence="3">
    <location>
        <begin position="44"/>
        <end position="56"/>
    </location>
</feature>
<keyword evidence="2" id="KW-0862">Zinc</keyword>
<feature type="region of interest" description="Disordered" evidence="3">
    <location>
        <begin position="1"/>
        <end position="95"/>
    </location>
</feature>
<sequence>MGSSLEDIVGDGSDEGTESESKGSTGNIEYWRPQEAEGGDFPKPRPLVTPGTPPPQSLGAAAEALEPDDLYQSAGPEDFPPPPQNPLPENQPDNWFDQESLDLEPDLAARMTDESNQGSKAVLASPPFKFIGKKKIYHDWKNALANYFFAYPKSFQTNSSKILFALSQILTTVLGDLFAPLNWETISEFIKELDNKFLDPHLKLKAEIALHSYKQREMMVDTYFGGLESKLMEAGLPPNAHESYPFIHSILRRNLSQFLCDRILQQENLPTTYSEWKVAARKWEQQNEELGLERRRDRPPQQRLPPPQYQQYQPRYQQNWNYPPPQHQQAVPRTETRRPQYIQQQSYYTPPQRPPPQNAVHPNTAGTFKGLCVPMEIGSLNTQRQCWPNPNIICYNCGEQGHISRNCPHRKVAIRYMETEETKDTPTTSSLKEIEVPPKDFQNGQE</sequence>
<dbReference type="InterPro" id="IPR001878">
    <property type="entry name" value="Znf_CCHC"/>
</dbReference>
<feature type="compositionally biased region" description="Low complexity" evidence="3">
    <location>
        <begin position="309"/>
        <end position="321"/>
    </location>
</feature>
<dbReference type="SUPFAM" id="SSF57756">
    <property type="entry name" value="Retrovirus zinc finger-like domains"/>
    <property type="match status" value="1"/>
</dbReference>
<dbReference type="GO" id="GO:0006397">
    <property type="term" value="P:mRNA processing"/>
    <property type="evidence" value="ECO:0007669"/>
    <property type="project" value="UniProtKB-KW"/>
</dbReference>
<dbReference type="PROSITE" id="PS50158">
    <property type="entry name" value="ZF_CCHC"/>
    <property type="match status" value="1"/>
</dbReference>
<keyword evidence="2" id="KW-0863">Zinc-finger</keyword>
<gene>
    <name evidence="5" type="ORF">SERLA73DRAFT_72758</name>
</gene>
<dbReference type="InParanoid" id="F8PU55"/>
<dbReference type="InterPro" id="IPR036875">
    <property type="entry name" value="Znf_CCHC_sf"/>
</dbReference>
<organism evidence="6">
    <name type="scientific">Serpula lacrymans var. lacrymans (strain S7.3)</name>
    <name type="common">Dry rot fungus</name>
    <dbReference type="NCBI Taxonomy" id="936435"/>
    <lineage>
        <taxon>Eukaryota</taxon>
        <taxon>Fungi</taxon>
        <taxon>Dikarya</taxon>
        <taxon>Basidiomycota</taxon>
        <taxon>Agaricomycotina</taxon>
        <taxon>Agaricomycetes</taxon>
        <taxon>Agaricomycetidae</taxon>
        <taxon>Boletales</taxon>
        <taxon>Coniophorineae</taxon>
        <taxon>Serpulaceae</taxon>
        <taxon>Serpula</taxon>
    </lineage>
</organism>
<proteinExistence type="predicted"/>
<dbReference type="Gene3D" id="4.10.60.10">
    <property type="entry name" value="Zinc finger, CCHC-type"/>
    <property type="match status" value="1"/>
</dbReference>
<reference evidence="6" key="1">
    <citation type="journal article" date="2011" name="Science">
        <title>The plant cell wall-decomposing machinery underlies the functional diversity of forest fungi.</title>
        <authorList>
            <person name="Eastwood D.C."/>
            <person name="Floudas D."/>
            <person name="Binder M."/>
            <person name="Majcherczyk A."/>
            <person name="Schneider P."/>
            <person name="Aerts A."/>
            <person name="Asiegbu F.O."/>
            <person name="Baker S.E."/>
            <person name="Barry K."/>
            <person name="Bendiksby M."/>
            <person name="Blumentritt M."/>
            <person name="Coutinho P.M."/>
            <person name="Cullen D."/>
            <person name="de Vries R.P."/>
            <person name="Gathman A."/>
            <person name="Goodell B."/>
            <person name="Henrissat B."/>
            <person name="Ihrmark K."/>
            <person name="Kauserud H."/>
            <person name="Kohler A."/>
            <person name="LaButti K."/>
            <person name="Lapidus A."/>
            <person name="Lavin J.L."/>
            <person name="Lee Y.-H."/>
            <person name="Lindquist E."/>
            <person name="Lilly W."/>
            <person name="Lucas S."/>
            <person name="Morin E."/>
            <person name="Murat C."/>
            <person name="Oguiza J.A."/>
            <person name="Park J."/>
            <person name="Pisabarro A.G."/>
            <person name="Riley R."/>
            <person name="Rosling A."/>
            <person name="Salamov A."/>
            <person name="Schmidt O."/>
            <person name="Schmutz J."/>
            <person name="Skrede I."/>
            <person name="Stenlid J."/>
            <person name="Wiebenga A."/>
            <person name="Xie X."/>
            <person name="Kuees U."/>
            <person name="Hibbett D.S."/>
            <person name="Hoffmeister D."/>
            <person name="Hoegberg N."/>
            <person name="Martin F."/>
            <person name="Grigoriev I.V."/>
            <person name="Watkinson S.C."/>
        </authorList>
    </citation>
    <scope>NUCLEOTIDE SEQUENCE [LARGE SCALE GENOMIC DNA]</scope>
    <source>
        <strain evidence="6">strain S7.3</strain>
    </source>
</reference>
<keyword evidence="2" id="KW-0479">Metal-binding</keyword>
<dbReference type="SMART" id="SM00343">
    <property type="entry name" value="ZnF_C2HC"/>
    <property type="match status" value="1"/>
</dbReference>
<dbReference type="EMBL" id="GL945479">
    <property type="protein sequence ID" value="EGN99994.1"/>
    <property type="molecule type" value="Genomic_DNA"/>
</dbReference>
<dbReference type="GO" id="GO:0003676">
    <property type="term" value="F:nucleic acid binding"/>
    <property type="evidence" value="ECO:0007669"/>
    <property type="project" value="InterPro"/>
</dbReference>
<evidence type="ECO:0000313" key="6">
    <source>
        <dbReference type="Proteomes" id="UP000008063"/>
    </source>
</evidence>
<dbReference type="Proteomes" id="UP000008063">
    <property type="component" value="Unassembled WGS sequence"/>
</dbReference>
<dbReference type="AlphaFoldDB" id="F8PU55"/>
<protein>
    <recommendedName>
        <fullName evidence="4">CCHC-type domain-containing protein</fullName>
    </recommendedName>
</protein>
<feature type="compositionally biased region" description="Basic and acidic residues" evidence="3">
    <location>
        <begin position="289"/>
        <end position="300"/>
    </location>
</feature>
<feature type="compositionally biased region" description="Basic and acidic residues" evidence="3">
    <location>
        <begin position="32"/>
        <end position="43"/>
    </location>
</feature>
<name>F8PU55_SERL3</name>
<evidence type="ECO:0000256" key="3">
    <source>
        <dbReference type="SAM" id="MobiDB-lite"/>
    </source>
</evidence>
<evidence type="ECO:0000259" key="4">
    <source>
        <dbReference type="PROSITE" id="PS50158"/>
    </source>
</evidence>
<evidence type="ECO:0000256" key="1">
    <source>
        <dbReference type="ARBA" id="ARBA00022664"/>
    </source>
</evidence>
<accession>F8PU55</accession>
<feature type="compositionally biased region" description="Acidic residues" evidence="3">
    <location>
        <begin position="8"/>
        <end position="18"/>
    </location>
</feature>